<keyword evidence="3" id="KW-0812">Transmembrane</keyword>
<dbReference type="Proteomes" id="UP000037237">
    <property type="component" value="Unassembled WGS sequence"/>
</dbReference>
<dbReference type="InterPro" id="IPR043130">
    <property type="entry name" value="CDP-OH_PTrfase_TM_dom"/>
</dbReference>
<feature type="transmembrane region" description="Helical" evidence="3">
    <location>
        <begin position="106"/>
        <end position="125"/>
    </location>
</feature>
<evidence type="ECO:0000313" key="5">
    <source>
        <dbReference type="Proteomes" id="UP000037237"/>
    </source>
</evidence>
<protein>
    <recommendedName>
        <fullName evidence="6">CDP-alcohol phosphatidyltransferase</fullName>
    </recommendedName>
</protein>
<dbReference type="PROSITE" id="PS00379">
    <property type="entry name" value="CDP_ALCOHOL_P_TRANSF"/>
    <property type="match status" value="1"/>
</dbReference>
<reference evidence="4 5" key="1">
    <citation type="submission" date="2015-06" db="EMBL/GenBank/DDBJ databases">
        <title>New insights into the roles of widespread benthic archaea in carbon and nitrogen cycling.</title>
        <authorList>
            <person name="Lazar C.S."/>
            <person name="Baker B.J."/>
            <person name="Seitz K.W."/>
            <person name="Hyde A.S."/>
            <person name="Dick G.J."/>
            <person name="Hinrichs K.-U."/>
            <person name="Teske A.P."/>
        </authorList>
    </citation>
    <scope>NUCLEOTIDE SEQUENCE [LARGE SCALE GENOMIC DNA]</scope>
    <source>
        <strain evidence="4">SG8-32-1</strain>
    </source>
</reference>
<feature type="transmembrane region" description="Helical" evidence="3">
    <location>
        <begin position="34"/>
        <end position="58"/>
    </location>
</feature>
<evidence type="ECO:0000256" key="2">
    <source>
        <dbReference type="RuleBase" id="RU003750"/>
    </source>
</evidence>
<accession>A0A0M0BRJ6</accession>
<evidence type="ECO:0000256" key="3">
    <source>
        <dbReference type="SAM" id="Phobius"/>
    </source>
</evidence>
<dbReference type="Gene3D" id="1.20.120.1760">
    <property type="match status" value="1"/>
</dbReference>
<dbReference type="InterPro" id="IPR048254">
    <property type="entry name" value="CDP_ALCOHOL_P_TRANSF_CS"/>
</dbReference>
<dbReference type="Pfam" id="PF01066">
    <property type="entry name" value="CDP-OH_P_transf"/>
    <property type="match status" value="1"/>
</dbReference>
<proteinExistence type="inferred from homology"/>
<dbReference type="EMBL" id="LFWU01000110">
    <property type="protein sequence ID" value="KON30980.1"/>
    <property type="molecule type" value="Genomic_DNA"/>
</dbReference>
<feature type="transmembrane region" description="Helical" evidence="3">
    <location>
        <begin position="157"/>
        <end position="178"/>
    </location>
</feature>
<keyword evidence="1 2" id="KW-0808">Transferase</keyword>
<dbReference type="InterPro" id="IPR000462">
    <property type="entry name" value="CDP-OH_P_trans"/>
</dbReference>
<keyword evidence="3" id="KW-0472">Membrane</keyword>
<organism evidence="4 5">
    <name type="scientific">miscellaneous Crenarchaeota group-1 archaeon SG8-32-1</name>
    <dbReference type="NCBI Taxonomy" id="1685124"/>
    <lineage>
        <taxon>Archaea</taxon>
        <taxon>Candidatus Bathyarchaeota</taxon>
        <taxon>MCG-1</taxon>
    </lineage>
</organism>
<keyword evidence="3" id="KW-1133">Transmembrane helix</keyword>
<comment type="similarity">
    <text evidence="2">Belongs to the CDP-alcohol phosphatidyltransferase class-I family.</text>
</comment>
<gene>
    <name evidence="4" type="ORF">AC477_04525</name>
</gene>
<feature type="transmembrane region" description="Helical" evidence="3">
    <location>
        <begin position="79"/>
        <end position="100"/>
    </location>
</feature>
<sequence>MDFDSTNKKILNFHHPTDFIQSIPSLITSLRLAILPHLVFAINHGFTLVSYSLFLFAMSTDLIDGKIARKLGVTSKFGSYFDSTVDFMFIILLFGVFANLGLYSNWLLAIMVLMYLQFIITNIFVKKTTFDPIGKYYGSILYAGIGLTLLFPEQLTYTIVTFGIINSTLASIISRYYFLFSKKQEGNLFNYD</sequence>
<feature type="transmembrane region" description="Helical" evidence="3">
    <location>
        <begin position="134"/>
        <end position="151"/>
    </location>
</feature>
<dbReference type="GO" id="GO:0016780">
    <property type="term" value="F:phosphotransferase activity, for other substituted phosphate groups"/>
    <property type="evidence" value="ECO:0007669"/>
    <property type="project" value="InterPro"/>
</dbReference>
<dbReference type="AlphaFoldDB" id="A0A0M0BRJ6"/>
<dbReference type="GO" id="GO:0008654">
    <property type="term" value="P:phospholipid biosynthetic process"/>
    <property type="evidence" value="ECO:0007669"/>
    <property type="project" value="InterPro"/>
</dbReference>
<comment type="caution">
    <text evidence="4">The sequence shown here is derived from an EMBL/GenBank/DDBJ whole genome shotgun (WGS) entry which is preliminary data.</text>
</comment>
<dbReference type="GO" id="GO:0016020">
    <property type="term" value="C:membrane"/>
    <property type="evidence" value="ECO:0007669"/>
    <property type="project" value="InterPro"/>
</dbReference>
<evidence type="ECO:0000256" key="1">
    <source>
        <dbReference type="ARBA" id="ARBA00022679"/>
    </source>
</evidence>
<evidence type="ECO:0008006" key="6">
    <source>
        <dbReference type="Google" id="ProtNLM"/>
    </source>
</evidence>
<name>A0A0M0BRJ6_9ARCH</name>
<evidence type="ECO:0000313" key="4">
    <source>
        <dbReference type="EMBL" id="KON30980.1"/>
    </source>
</evidence>